<organism evidence="3 4">
    <name type="scientific">Lactuca sativa</name>
    <name type="common">Garden lettuce</name>
    <dbReference type="NCBI Taxonomy" id="4236"/>
    <lineage>
        <taxon>Eukaryota</taxon>
        <taxon>Viridiplantae</taxon>
        <taxon>Streptophyta</taxon>
        <taxon>Embryophyta</taxon>
        <taxon>Tracheophyta</taxon>
        <taxon>Spermatophyta</taxon>
        <taxon>Magnoliopsida</taxon>
        <taxon>eudicotyledons</taxon>
        <taxon>Gunneridae</taxon>
        <taxon>Pentapetalae</taxon>
        <taxon>asterids</taxon>
        <taxon>campanulids</taxon>
        <taxon>Asterales</taxon>
        <taxon>Asteraceae</taxon>
        <taxon>Cichorioideae</taxon>
        <taxon>Cichorieae</taxon>
        <taxon>Lactucinae</taxon>
        <taxon>Lactuca</taxon>
    </lineage>
</organism>
<dbReference type="GO" id="GO:0008270">
    <property type="term" value="F:zinc ion binding"/>
    <property type="evidence" value="ECO:0007669"/>
    <property type="project" value="UniProtKB-KW"/>
</dbReference>
<dbReference type="PROSITE" id="PS50158">
    <property type="entry name" value="ZF_CCHC"/>
    <property type="match status" value="1"/>
</dbReference>
<sequence length="278" mass="32436">MNIPSMLDKEKLGNSNILDWYQKKDYVLEGPLPKEHRPTPKAVHDAWVEHGDDSIEVPCLMIATMIAYLQWDLEHHDAFDIIEHLKEMFCLQVRTKIFETFISLHGCKIEETMIVRTHVLNIKSYMDQMERLFSPYPQDWAINFILNPLPKSYDTFIMNYIMNGWDMPISKLHSMLKTVEKNVPKKSPQVIMIHEEWIKNKKKGKNFKDKPQVGNGKWKKAPQSTVLRNKEKVAKDNTCFECGVVGHLKRNCPTYFVGLKAKKVREITSGISIFMIEV</sequence>
<dbReference type="InterPro" id="IPR036875">
    <property type="entry name" value="Znf_CCHC_sf"/>
</dbReference>
<dbReference type="EMBL" id="NBSK02000004">
    <property type="protein sequence ID" value="KAJ0212638.1"/>
    <property type="molecule type" value="Genomic_DNA"/>
</dbReference>
<evidence type="ECO:0000313" key="3">
    <source>
        <dbReference type="EMBL" id="KAJ0212638.1"/>
    </source>
</evidence>
<proteinExistence type="predicted"/>
<feature type="domain" description="CCHC-type" evidence="2">
    <location>
        <begin position="239"/>
        <end position="253"/>
    </location>
</feature>
<evidence type="ECO:0000256" key="1">
    <source>
        <dbReference type="PROSITE-ProRule" id="PRU00047"/>
    </source>
</evidence>
<dbReference type="SMART" id="SM00343">
    <property type="entry name" value="ZnF_C2HC"/>
    <property type="match status" value="1"/>
</dbReference>
<dbReference type="SUPFAM" id="SSF57756">
    <property type="entry name" value="Retrovirus zinc finger-like domains"/>
    <property type="match status" value="1"/>
</dbReference>
<dbReference type="Gene3D" id="4.10.60.10">
    <property type="entry name" value="Zinc finger, CCHC-type"/>
    <property type="match status" value="1"/>
</dbReference>
<keyword evidence="1" id="KW-0862">Zinc</keyword>
<dbReference type="AlphaFoldDB" id="A0A9R1VVE1"/>
<accession>A0A9R1VVE1</accession>
<evidence type="ECO:0000259" key="2">
    <source>
        <dbReference type="PROSITE" id="PS50158"/>
    </source>
</evidence>
<name>A0A9R1VVE1_LACSA</name>
<dbReference type="Pfam" id="PF00098">
    <property type="entry name" value="zf-CCHC"/>
    <property type="match status" value="1"/>
</dbReference>
<evidence type="ECO:0000313" key="4">
    <source>
        <dbReference type="Proteomes" id="UP000235145"/>
    </source>
</evidence>
<keyword evidence="1" id="KW-0479">Metal-binding</keyword>
<keyword evidence="4" id="KW-1185">Reference proteome</keyword>
<protein>
    <recommendedName>
        <fullName evidence="2">CCHC-type domain-containing protein</fullName>
    </recommendedName>
</protein>
<comment type="caution">
    <text evidence="3">The sequence shown here is derived from an EMBL/GenBank/DDBJ whole genome shotgun (WGS) entry which is preliminary data.</text>
</comment>
<dbReference type="GO" id="GO:0003676">
    <property type="term" value="F:nucleic acid binding"/>
    <property type="evidence" value="ECO:0007669"/>
    <property type="project" value="InterPro"/>
</dbReference>
<reference evidence="3 4" key="1">
    <citation type="journal article" date="2017" name="Nat. Commun.">
        <title>Genome assembly with in vitro proximity ligation data and whole-genome triplication in lettuce.</title>
        <authorList>
            <person name="Reyes-Chin-Wo S."/>
            <person name="Wang Z."/>
            <person name="Yang X."/>
            <person name="Kozik A."/>
            <person name="Arikit S."/>
            <person name="Song C."/>
            <person name="Xia L."/>
            <person name="Froenicke L."/>
            <person name="Lavelle D.O."/>
            <person name="Truco M.J."/>
            <person name="Xia R."/>
            <person name="Zhu S."/>
            <person name="Xu C."/>
            <person name="Xu H."/>
            <person name="Xu X."/>
            <person name="Cox K."/>
            <person name="Korf I."/>
            <person name="Meyers B.C."/>
            <person name="Michelmore R.W."/>
        </authorList>
    </citation>
    <scope>NUCLEOTIDE SEQUENCE [LARGE SCALE GENOMIC DNA]</scope>
    <source>
        <strain evidence="4">cv. Salinas</strain>
        <tissue evidence="3">Seedlings</tissue>
    </source>
</reference>
<keyword evidence="1" id="KW-0863">Zinc-finger</keyword>
<dbReference type="Proteomes" id="UP000235145">
    <property type="component" value="Unassembled WGS sequence"/>
</dbReference>
<dbReference type="InterPro" id="IPR001878">
    <property type="entry name" value="Znf_CCHC"/>
</dbReference>
<gene>
    <name evidence="3" type="ORF">LSAT_V11C400204130</name>
</gene>